<sequence length="446" mass="49655">MGSVFSNYIIEHRDEQGGVIKPYVGVTTRTLKERLAAHLGEASRGERSISPYSLGYAIRAELLRLGPAAAGRFSIRELSRHDSLAEMLKAEARWIDELKTMAPNGYNLMPGGRSAGGKGNSKPVTLYVAGTLQKFASFREAAHALAQAAEIDPGPFISRVYSRVNDLGWTLAEAFGLEPHEDRRTTELSRKAAEDGVTSNASRQKRSRENLRASQVVIEKGSQIPHPHKPDRLVTIPEFVQLSEIPKSTVNRRLKAIWPIEGMDPEDVVSILTTGQERQKLVHVEVAGETICMGRNELARRFNKENLEHGGHYSYDTIRRRLGELRSDATNTEKLQALGLAIRPSKRILTPAIAVRIRGLVREDWSITQNSSLIVFPRQMDFVRWVAAQVYPGLEQEDRRNAELKLQKKVSARASKGEAPWEIAKNFGIQNVSAPNKLVAATGVRF</sequence>
<dbReference type="SMART" id="SM00465">
    <property type="entry name" value="GIYc"/>
    <property type="match status" value="1"/>
</dbReference>
<evidence type="ECO:0000256" key="1">
    <source>
        <dbReference type="SAM" id="MobiDB-lite"/>
    </source>
</evidence>
<evidence type="ECO:0000313" key="3">
    <source>
        <dbReference type="EMBL" id="SDK33478.1"/>
    </source>
</evidence>
<accession>A0A7Z7BRV4</accession>
<proteinExistence type="predicted"/>
<dbReference type="Proteomes" id="UP000198917">
    <property type="component" value="Unassembled WGS sequence"/>
</dbReference>
<comment type="caution">
    <text evidence="3">The sequence shown here is derived from an EMBL/GenBank/DDBJ whole genome shotgun (WGS) entry which is preliminary data.</text>
</comment>
<name>A0A7Z7BRV4_9HYPH</name>
<reference evidence="3 4" key="1">
    <citation type="submission" date="2016-10" db="EMBL/GenBank/DDBJ databases">
        <authorList>
            <person name="Varghese N."/>
            <person name="Submissions S."/>
        </authorList>
    </citation>
    <scope>NUCLEOTIDE SEQUENCE [LARGE SCALE GENOMIC DNA]</scope>
    <source>
        <strain evidence="3 4">PDC82</strain>
    </source>
</reference>
<evidence type="ECO:0000313" key="4">
    <source>
        <dbReference type="Proteomes" id="UP000198917"/>
    </source>
</evidence>
<feature type="domain" description="GIY-YIG" evidence="2">
    <location>
        <begin position="4"/>
        <end position="112"/>
    </location>
</feature>
<dbReference type="InterPro" id="IPR000305">
    <property type="entry name" value="GIY-YIG_endonuc"/>
</dbReference>
<organism evidence="3 4">
    <name type="scientific">Agrobacterium fabrum</name>
    <dbReference type="NCBI Taxonomy" id="1176649"/>
    <lineage>
        <taxon>Bacteria</taxon>
        <taxon>Pseudomonadati</taxon>
        <taxon>Pseudomonadota</taxon>
        <taxon>Alphaproteobacteria</taxon>
        <taxon>Hyphomicrobiales</taxon>
        <taxon>Rhizobiaceae</taxon>
        <taxon>Rhizobium/Agrobacterium group</taxon>
        <taxon>Agrobacterium</taxon>
        <taxon>Agrobacterium tumefaciens complex</taxon>
    </lineage>
</organism>
<feature type="compositionally biased region" description="Basic and acidic residues" evidence="1">
    <location>
        <begin position="181"/>
        <end position="194"/>
    </location>
</feature>
<protein>
    <recommendedName>
        <fullName evidence="2">GIY-YIG domain-containing protein</fullName>
    </recommendedName>
</protein>
<dbReference type="AlphaFoldDB" id="A0A7Z7BRV4"/>
<evidence type="ECO:0000259" key="2">
    <source>
        <dbReference type="SMART" id="SM00465"/>
    </source>
</evidence>
<dbReference type="RefSeq" id="WP_092734587.1">
    <property type="nucleotide sequence ID" value="NZ_FNEW01000007.1"/>
</dbReference>
<dbReference type="EMBL" id="FNEW01000007">
    <property type="protein sequence ID" value="SDK33478.1"/>
    <property type="molecule type" value="Genomic_DNA"/>
</dbReference>
<gene>
    <name evidence="3" type="ORF">SAMN05428983_4624</name>
</gene>
<feature type="region of interest" description="Disordered" evidence="1">
    <location>
        <begin position="181"/>
        <end position="211"/>
    </location>
</feature>